<dbReference type="AlphaFoldDB" id="A0A4R0XMH2"/>
<proteinExistence type="predicted"/>
<protein>
    <recommendedName>
        <fullName evidence="3">DUF1934 domain-containing protein</fullName>
    </recommendedName>
</protein>
<evidence type="ECO:0008006" key="3">
    <source>
        <dbReference type="Google" id="ProtNLM"/>
    </source>
</evidence>
<keyword evidence="2" id="KW-1185">Reference proteome</keyword>
<dbReference type="SUPFAM" id="SSF50814">
    <property type="entry name" value="Lipocalins"/>
    <property type="match status" value="1"/>
</dbReference>
<dbReference type="InterPro" id="IPR012674">
    <property type="entry name" value="Calycin"/>
</dbReference>
<dbReference type="Proteomes" id="UP000291072">
    <property type="component" value="Unassembled WGS sequence"/>
</dbReference>
<dbReference type="Gene3D" id="2.40.128.20">
    <property type="match status" value="1"/>
</dbReference>
<dbReference type="Pfam" id="PF09148">
    <property type="entry name" value="DUF1934"/>
    <property type="match status" value="1"/>
</dbReference>
<organism evidence="1 2">
    <name type="scientific">Mycoplasma todarodis</name>
    <dbReference type="NCBI Taxonomy" id="1937191"/>
    <lineage>
        <taxon>Bacteria</taxon>
        <taxon>Bacillati</taxon>
        <taxon>Mycoplasmatota</taxon>
        <taxon>Mollicutes</taxon>
        <taxon>Mycoplasmataceae</taxon>
        <taxon>Mycoplasma</taxon>
    </lineage>
</organism>
<evidence type="ECO:0000313" key="1">
    <source>
        <dbReference type="EMBL" id="TCG10652.1"/>
    </source>
</evidence>
<sequence>MSKKITFVSNINHNGDTQEISFEAAVEITTYEGFTVYEFKEPNMNVMNRIEIAPEYANIFAGPSTINLELNKTIAIQYETPQGILLLDSYLEEMDCTDENNVKFQYTLSQQDQIVGRYNITLKIEG</sequence>
<dbReference type="OrthoDB" id="399212at2"/>
<comment type="caution">
    <text evidence="1">The sequence shown here is derived from an EMBL/GenBank/DDBJ whole genome shotgun (WGS) entry which is preliminary data.</text>
</comment>
<accession>A0A4R0XMH2</accession>
<dbReference type="InterPro" id="IPR015231">
    <property type="entry name" value="DUF1934"/>
</dbReference>
<name>A0A4R0XMH2_9MOLU</name>
<dbReference type="RefSeq" id="WP_131613640.1">
    <property type="nucleotide sequence ID" value="NZ_PSZP01000028.1"/>
</dbReference>
<reference evidence="1 2" key="1">
    <citation type="submission" date="2018-02" db="EMBL/GenBank/DDBJ databases">
        <title>Mycoplasma marinum and Mycoplasma todarodis sp. nov., moderately halophilic and psychrotolerant mycoplasmas isolated from cephalopods.</title>
        <authorList>
            <person name="Viver T."/>
        </authorList>
    </citation>
    <scope>NUCLEOTIDE SEQUENCE [LARGE SCALE GENOMIC DNA]</scope>
    <source>
        <strain evidence="1 2">5H</strain>
    </source>
</reference>
<dbReference type="EMBL" id="PSZP01000028">
    <property type="protein sequence ID" value="TCG10652.1"/>
    <property type="molecule type" value="Genomic_DNA"/>
</dbReference>
<evidence type="ECO:0000313" key="2">
    <source>
        <dbReference type="Proteomes" id="UP000291072"/>
    </source>
</evidence>
<gene>
    <name evidence="1" type="ORF">C4B25_03390</name>
</gene>